<reference evidence="9" key="2">
    <citation type="submission" date="2014-03" db="EMBL/GenBank/DDBJ databases">
        <title>The whipworm genome and dual-species transcriptomics of an intimate host-pathogen interaction.</title>
        <authorList>
            <person name="Foth B.J."/>
            <person name="Tsai I.J."/>
            <person name="Reid A.J."/>
            <person name="Bancroft A.J."/>
            <person name="Nichol S."/>
            <person name="Tracey A."/>
            <person name="Holroyd N."/>
            <person name="Cotton J.A."/>
            <person name="Stanley E.J."/>
            <person name="Zarowiecki M."/>
            <person name="Liu J.Z."/>
            <person name="Huckvale T."/>
            <person name="Cooper P.J."/>
            <person name="Grencis R.K."/>
            <person name="Berriman M."/>
        </authorList>
    </citation>
    <scope>NUCLEOTIDE SEQUENCE [LARGE SCALE GENOMIC DNA]</scope>
    <source>
        <strain evidence="9">Edinburgh</strain>
    </source>
</reference>
<dbReference type="PANTHER" id="PTHR16189">
    <property type="entry name" value="TRANSMEMBRANE PROTEIN 104-RELATED"/>
    <property type="match status" value="1"/>
</dbReference>
<feature type="transmembrane region" description="Helical" evidence="7">
    <location>
        <begin position="209"/>
        <end position="229"/>
    </location>
</feature>
<dbReference type="WBParaSite" id="TMUE_2000007486.2">
    <property type="protein sequence ID" value="TMUE_2000007486.2"/>
    <property type="gene ID" value="WBGene00290865"/>
</dbReference>
<feature type="transmembrane region" description="Helical" evidence="7">
    <location>
        <begin position="135"/>
        <end position="159"/>
    </location>
</feature>
<evidence type="ECO:0000313" key="9">
    <source>
        <dbReference type="Proteomes" id="UP000046395"/>
    </source>
</evidence>
<dbReference type="Proteomes" id="UP000046395">
    <property type="component" value="Unassembled WGS sequence"/>
</dbReference>
<evidence type="ECO:0000256" key="2">
    <source>
        <dbReference type="ARBA" id="ARBA00022692"/>
    </source>
</evidence>
<feature type="transmembrane region" description="Helical" evidence="7">
    <location>
        <begin position="241"/>
        <end position="263"/>
    </location>
</feature>
<keyword evidence="2 7" id="KW-0812">Transmembrane</keyword>
<evidence type="ECO:0000256" key="1">
    <source>
        <dbReference type="ARBA" id="ARBA00004141"/>
    </source>
</evidence>
<proteinExistence type="inferred from homology"/>
<keyword evidence="3 7" id="KW-1133">Transmembrane helix</keyword>
<feature type="domain" description="Amino acid transporter transmembrane" evidence="8">
    <location>
        <begin position="135"/>
        <end position="526"/>
    </location>
</feature>
<keyword evidence="5" id="KW-0325">Glycoprotein</keyword>
<evidence type="ECO:0000259" key="8">
    <source>
        <dbReference type="Pfam" id="PF01490"/>
    </source>
</evidence>
<comment type="similarity">
    <text evidence="6">Belongs to the TMEM104 family.</text>
</comment>
<reference evidence="9" key="1">
    <citation type="submission" date="2013-11" db="EMBL/GenBank/DDBJ databases">
        <authorList>
            <person name="Aslett M."/>
        </authorList>
    </citation>
    <scope>NUCLEOTIDE SEQUENCE [LARGE SCALE GENOMIC DNA]</scope>
    <source>
        <strain evidence="9">Edinburgh</strain>
    </source>
</reference>
<sequence>MTDPVQYSAVTGMTYLGNLLVGTGALALPRAFQDAGYILGTIVLIFLAFMSFLNVTFVIEAVSAVGAILKSKRAHSLKATSDSEPVHLEDNDEYSVIRRRAGVTSDEEGQSGEAFSDYLFEITERIELGRAVNVLLGYVGWIFFYVCMISYLFGDLAIYGAVVPKSLMNAICTYIPDHLDNHTSGFSPNLSGSLPCWKSESIDLTRFNVYRIIVAMFGIVLGPFVFFGMTQTKYYQYVASFLRWLSFTIMIIWATCRVFLYWHVADLVPANMDNFTNLFGTSIYSFMCHHSLPGIVTPMKSKRNIYRSVAIVYCLVLLFYLSLSLTGIMAFSYVEDVFVLNFFQLRMSDPRLIVVGNIVRYFLVLYPVFTISSNYPIIGITLRRNIDILIFSLSPDKKEPASRYGLSSESDAASSQELLVGSNVSEVVSHQRQTKIRQLLRSVFLPLLVVTVPLGVALFTDDVEVLISATGSYAGVGIQYIVPTWLAWKVRRNYAALYEAIPTDYSSPFRSFVWLLLSFCWAIFSIAIVTVNHFMRP</sequence>
<organism evidence="9 10">
    <name type="scientific">Trichuris muris</name>
    <name type="common">Mouse whipworm</name>
    <dbReference type="NCBI Taxonomy" id="70415"/>
    <lineage>
        <taxon>Eukaryota</taxon>
        <taxon>Metazoa</taxon>
        <taxon>Ecdysozoa</taxon>
        <taxon>Nematoda</taxon>
        <taxon>Enoplea</taxon>
        <taxon>Dorylaimia</taxon>
        <taxon>Trichinellida</taxon>
        <taxon>Trichuridae</taxon>
        <taxon>Trichuris</taxon>
    </lineage>
</organism>
<dbReference type="GO" id="GO:0016020">
    <property type="term" value="C:membrane"/>
    <property type="evidence" value="ECO:0007669"/>
    <property type="project" value="UniProtKB-SubCell"/>
</dbReference>
<dbReference type="AlphaFoldDB" id="A0A5S6QJE7"/>
<evidence type="ECO:0000313" key="10">
    <source>
        <dbReference type="WBParaSite" id="TMUE_2000007486.1"/>
    </source>
</evidence>
<reference evidence="10" key="3">
    <citation type="submission" date="2019-12" db="UniProtKB">
        <authorList>
            <consortium name="WormBaseParasite"/>
        </authorList>
    </citation>
    <scope>IDENTIFICATION</scope>
</reference>
<protein>
    <submittedName>
        <fullName evidence="10">Amino acid transporter transmembrane domain-containing protein</fullName>
    </submittedName>
</protein>
<feature type="transmembrane region" description="Helical" evidence="7">
    <location>
        <begin position="353"/>
        <end position="375"/>
    </location>
</feature>
<feature type="transmembrane region" description="Helical" evidence="7">
    <location>
        <begin position="512"/>
        <end position="535"/>
    </location>
</feature>
<feature type="transmembrane region" description="Helical" evidence="7">
    <location>
        <begin position="439"/>
        <end position="459"/>
    </location>
</feature>
<name>A0A5S6QJE7_TRIMR</name>
<evidence type="ECO:0000256" key="7">
    <source>
        <dbReference type="SAM" id="Phobius"/>
    </source>
</evidence>
<accession>A0A5S6QJE7</accession>
<dbReference type="InterPro" id="IPR013057">
    <property type="entry name" value="AA_transpt_TM"/>
</dbReference>
<keyword evidence="4 7" id="KW-0472">Membrane</keyword>
<evidence type="ECO:0000256" key="5">
    <source>
        <dbReference type="ARBA" id="ARBA00023180"/>
    </source>
</evidence>
<feature type="transmembrane region" description="Helical" evidence="7">
    <location>
        <begin position="275"/>
        <end position="296"/>
    </location>
</feature>
<keyword evidence="9" id="KW-1185">Reference proteome</keyword>
<evidence type="ECO:0000256" key="3">
    <source>
        <dbReference type="ARBA" id="ARBA00022989"/>
    </source>
</evidence>
<evidence type="ECO:0000256" key="6">
    <source>
        <dbReference type="ARBA" id="ARBA00038166"/>
    </source>
</evidence>
<dbReference type="PANTHER" id="PTHR16189:SF0">
    <property type="entry name" value="TRANSMEMBRANE PROTEIN 104"/>
    <property type="match status" value="1"/>
</dbReference>
<comment type="subcellular location">
    <subcellularLocation>
        <location evidence="1">Membrane</location>
        <topology evidence="1">Multi-pass membrane protein</topology>
    </subcellularLocation>
</comment>
<feature type="transmembrane region" description="Helical" evidence="7">
    <location>
        <begin position="465"/>
        <end position="488"/>
    </location>
</feature>
<dbReference type="Pfam" id="PF01490">
    <property type="entry name" value="Aa_trans"/>
    <property type="match status" value="1"/>
</dbReference>
<feature type="transmembrane region" description="Helical" evidence="7">
    <location>
        <begin position="12"/>
        <end position="32"/>
    </location>
</feature>
<evidence type="ECO:0000256" key="4">
    <source>
        <dbReference type="ARBA" id="ARBA00023136"/>
    </source>
</evidence>
<feature type="transmembrane region" description="Helical" evidence="7">
    <location>
        <begin position="38"/>
        <end position="69"/>
    </location>
</feature>
<feature type="transmembrane region" description="Helical" evidence="7">
    <location>
        <begin position="308"/>
        <end position="333"/>
    </location>
</feature>
<dbReference type="WBParaSite" id="TMUE_2000007486.1">
    <property type="protein sequence ID" value="TMUE_2000007486.1"/>
    <property type="gene ID" value="WBGene00290865"/>
</dbReference>